<dbReference type="SUPFAM" id="SSF46785">
    <property type="entry name" value="Winged helix' DNA-binding domain"/>
    <property type="match status" value="1"/>
</dbReference>
<keyword evidence="3" id="KW-0804">Transcription</keyword>
<dbReference type="SUPFAM" id="SSF55781">
    <property type="entry name" value="GAF domain-like"/>
    <property type="match status" value="2"/>
</dbReference>
<evidence type="ECO:0000256" key="1">
    <source>
        <dbReference type="ARBA" id="ARBA00023015"/>
    </source>
</evidence>
<dbReference type="Gene3D" id="3.30.450.40">
    <property type="match status" value="1"/>
</dbReference>
<dbReference type="InterPro" id="IPR014757">
    <property type="entry name" value="Tscrpt_reg_IclR_C"/>
</dbReference>
<evidence type="ECO:0000313" key="7">
    <source>
        <dbReference type="EMBL" id="SNS61545.1"/>
    </source>
</evidence>
<dbReference type="PANTHER" id="PTHR30136:SF24">
    <property type="entry name" value="HTH-TYPE TRANSCRIPTIONAL REPRESSOR ALLR"/>
    <property type="match status" value="1"/>
</dbReference>
<dbReference type="GO" id="GO:0045892">
    <property type="term" value="P:negative regulation of DNA-templated transcription"/>
    <property type="evidence" value="ECO:0007669"/>
    <property type="project" value="TreeGrafter"/>
</dbReference>
<evidence type="ECO:0000259" key="6">
    <source>
        <dbReference type="PROSITE" id="PS51078"/>
    </source>
</evidence>
<organism evidence="7 8">
    <name type="scientific">Streptosporangium subroseum</name>
    <dbReference type="NCBI Taxonomy" id="106412"/>
    <lineage>
        <taxon>Bacteria</taxon>
        <taxon>Bacillati</taxon>
        <taxon>Actinomycetota</taxon>
        <taxon>Actinomycetes</taxon>
        <taxon>Streptosporangiales</taxon>
        <taxon>Streptosporangiaceae</taxon>
        <taxon>Streptosporangium</taxon>
    </lineage>
</organism>
<keyword evidence="1" id="KW-0805">Transcription regulation</keyword>
<gene>
    <name evidence="7" type="ORF">SAMN05216276_1012133</name>
</gene>
<sequence>MKNKPSYALDSVDNALLLVQMLRDQGRLRVRQAAEDLGIAPSTAHRLLAMLVYRDFARQDEHRCYVPGPGLSAHLVGESAAQRLRRALLPSMDALCDRVGETVNLMVRVGTQTRFLASVESTQTLHIGDRRGTILPAALSSGGKALLAELDLEELANLYLEGGAEALTRPVGDAPEDTTARTTPTTTSPPPAQARGEEKLSSVRFHRFASELNVIRERGYGFNLEETESGVSAIGRCVLDATGEAVAAIVIAVPSVRFTKDRIPGLVAELRRTTEHARLALGE</sequence>
<dbReference type="Pfam" id="PF09339">
    <property type="entry name" value="HTH_IclR"/>
    <property type="match status" value="1"/>
</dbReference>
<proteinExistence type="predicted"/>
<reference evidence="7 8" key="1">
    <citation type="submission" date="2017-06" db="EMBL/GenBank/DDBJ databases">
        <authorList>
            <person name="Kim H.J."/>
            <person name="Triplett B.A."/>
        </authorList>
    </citation>
    <scope>NUCLEOTIDE SEQUENCE [LARGE SCALE GENOMIC DNA]</scope>
    <source>
        <strain evidence="7 8">CGMCC 4.2132</strain>
    </source>
</reference>
<dbReference type="InterPro" id="IPR036388">
    <property type="entry name" value="WH-like_DNA-bd_sf"/>
</dbReference>
<dbReference type="PROSITE" id="PS51078">
    <property type="entry name" value="ICLR_ED"/>
    <property type="match status" value="1"/>
</dbReference>
<dbReference type="EMBL" id="FZOD01000012">
    <property type="protein sequence ID" value="SNS61545.1"/>
    <property type="molecule type" value="Genomic_DNA"/>
</dbReference>
<dbReference type="OrthoDB" id="7274111at2"/>
<keyword evidence="2" id="KW-0238">DNA-binding</keyword>
<dbReference type="InterPro" id="IPR029016">
    <property type="entry name" value="GAF-like_dom_sf"/>
</dbReference>
<dbReference type="SMART" id="SM00346">
    <property type="entry name" value="HTH_ICLR"/>
    <property type="match status" value="1"/>
</dbReference>
<dbReference type="InterPro" id="IPR005471">
    <property type="entry name" value="Tscrpt_reg_IclR_N"/>
</dbReference>
<evidence type="ECO:0000256" key="2">
    <source>
        <dbReference type="ARBA" id="ARBA00023125"/>
    </source>
</evidence>
<dbReference type="RefSeq" id="WP_089207906.1">
    <property type="nucleotide sequence ID" value="NZ_FZOD01000012.1"/>
</dbReference>
<dbReference type="GO" id="GO:0003677">
    <property type="term" value="F:DNA binding"/>
    <property type="evidence" value="ECO:0007669"/>
    <property type="project" value="UniProtKB-KW"/>
</dbReference>
<evidence type="ECO:0000256" key="4">
    <source>
        <dbReference type="SAM" id="MobiDB-lite"/>
    </source>
</evidence>
<accession>A0A239FXS2</accession>
<name>A0A239FXS2_9ACTN</name>
<keyword evidence="8" id="KW-1185">Reference proteome</keyword>
<dbReference type="Proteomes" id="UP000198282">
    <property type="component" value="Unassembled WGS sequence"/>
</dbReference>
<protein>
    <submittedName>
        <fullName evidence="7">Transcriptional regulator, IclR family</fullName>
    </submittedName>
</protein>
<evidence type="ECO:0000259" key="5">
    <source>
        <dbReference type="PROSITE" id="PS51077"/>
    </source>
</evidence>
<dbReference type="InterPro" id="IPR050707">
    <property type="entry name" value="HTH_MetabolicPath_Reg"/>
</dbReference>
<dbReference type="PANTHER" id="PTHR30136">
    <property type="entry name" value="HELIX-TURN-HELIX TRANSCRIPTIONAL REGULATOR, ICLR FAMILY"/>
    <property type="match status" value="1"/>
</dbReference>
<dbReference type="PROSITE" id="PS51077">
    <property type="entry name" value="HTH_ICLR"/>
    <property type="match status" value="1"/>
</dbReference>
<dbReference type="InterPro" id="IPR036390">
    <property type="entry name" value="WH_DNA-bd_sf"/>
</dbReference>
<evidence type="ECO:0000256" key="3">
    <source>
        <dbReference type="ARBA" id="ARBA00023163"/>
    </source>
</evidence>
<dbReference type="AlphaFoldDB" id="A0A239FXS2"/>
<dbReference type="GO" id="GO:0003700">
    <property type="term" value="F:DNA-binding transcription factor activity"/>
    <property type="evidence" value="ECO:0007669"/>
    <property type="project" value="TreeGrafter"/>
</dbReference>
<feature type="domain" description="IclR-ED" evidence="6">
    <location>
        <begin position="72"/>
        <end position="283"/>
    </location>
</feature>
<dbReference type="Gene3D" id="1.10.10.10">
    <property type="entry name" value="Winged helix-like DNA-binding domain superfamily/Winged helix DNA-binding domain"/>
    <property type="match status" value="1"/>
</dbReference>
<evidence type="ECO:0000313" key="8">
    <source>
        <dbReference type="Proteomes" id="UP000198282"/>
    </source>
</evidence>
<dbReference type="Pfam" id="PF01614">
    <property type="entry name" value="IclR_C"/>
    <property type="match status" value="2"/>
</dbReference>
<feature type="domain" description="HTH iclR-type" evidence="5">
    <location>
        <begin position="9"/>
        <end position="69"/>
    </location>
</feature>
<feature type="region of interest" description="Disordered" evidence="4">
    <location>
        <begin position="168"/>
        <end position="200"/>
    </location>
</feature>